<organism evidence="3">
    <name type="scientific">Escherichia coli</name>
    <dbReference type="NCBI Taxonomy" id="562"/>
    <lineage>
        <taxon>Bacteria</taxon>
        <taxon>Pseudomonadati</taxon>
        <taxon>Pseudomonadota</taxon>
        <taxon>Gammaproteobacteria</taxon>
        <taxon>Enterobacterales</taxon>
        <taxon>Enterobacteriaceae</taxon>
        <taxon>Escherichia</taxon>
    </lineage>
</organism>
<dbReference type="CDD" id="cd00761">
    <property type="entry name" value="Glyco_tranf_GTA_type"/>
    <property type="match status" value="1"/>
</dbReference>
<proteinExistence type="predicted"/>
<dbReference type="InterPro" id="IPR019290">
    <property type="entry name" value="GlycosylTrfase-like_prok"/>
</dbReference>
<dbReference type="Gene3D" id="3.90.550.10">
    <property type="entry name" value="Spore Coat Polysaccharide Biosynthesis Protein SpsA, Chain A"/>
    <property type="match status" value="1"/>
</dbReference>
<dbReference type="Pfam" id="PF10111">
    <property type="entry name" value="Glyco_tranf_2_2"/>
    <property type="match status" value="1"/>
</dbReference>
<gene>
    <name evidence="3" type="primary">wejW</name>
</gene>
<evidence type="ECO:0000259" key="1">
    <source>
        <dbReference type="Pfam" id="PF00535"/>
    </source>
</evidence>
<dbReference type="GO" id="GO:0016758">
    <property type="term" value="F:hexosyltransferase activity"/>
    <property type="evidence" value="ECO:0007669"/>
    <property type="project" value="UniProtKB-ARBA"/>
</dbReference>
<dbReference type="PANTHER" id="PTHR22916:SF3">
    <property type="entry name" value="UDP-GLCNAC:BETAGAL BETA-1,3-N-ACETYLGLUCOSAMINYLTRANSFERASE-LIKE PROTEIN 1"/>
    <property type="match status" value="1"/>
</dbReference>
<dbReference type="PANTHER" id="PTHR22916">
    <property type="entry name" value="GLYCOSYLTRANSFERASE"/>
    <property type="match status" value="1"/>
</dbReference>
<dbReference type="EMBL" id="GU014555">
    <property type="protein sequence ID" value="ADI43273.1"/>
    <property type="molecule type" value="Genomic_DNA"/>
</dbReference>
<dbReference type="RefSeq" id="WP_061350265.1">
    <property type="nucleotide sequence ID" value="NZ_CP116976.1"/>
</dbReference>
<evidence type="ECO:0000259" key="2">
    <source>
        <dbReference type="Pfam" id="PF10111"/>
    </source>
</evidence>
<feature type="domain" description="Glycosyltransferase 2-like prokaryotic type" evidence="2">
    <location>
        <begin position="159"/>
        <end position="240"/>
    </location>
</feature>
<dbReference type="SUPFAM" id="SSF53448">
    <property type="entry name" value="Nucleotide-diphospho-sugar transferases"/>
    <property type="match status" value="1"/>
</dbReference>
<dbReference type="Pfam" id="PF00535">
    <property type="entry name" value="Glycos_transf_2"/>
    <property type="match status" value="1"/>
</dbReference>
<dbReference type="AlphaFoldDB" id="D7P6D7"/>
<feature type="domain" description="Glycosyltransferase 2-like" evidence="1">
    <location>
        <begin position="11"/>
        <end position="143"/>
    </location>
</feature>
<name>D7P6D7_ECOLX</name>
<reference evidence="3" key="1">
    <citation type="journal article" date="2010" name="J. Clin. Microbiol.">
        <title>Development of a DNA microarray for detection and serotyping of enterotoxigenic Escherichia coli.</title>
        <authorList>
            <person name="Wang Q."/>
            <person name="Wang S."/>
            <person name="Beutin L."/>
            <person name="Cao B."/>
            <person name="Feng L."/>
            <person name="Wang L."/>
        </authorList>
    </citation>
    <scope>NUCLEOTIDE SEQUENCE</scope>
    <source>
        <strain evidence="3">F9884-41</strain>
    </source>
</reference>
<sequence>MEKIKILPLVSVYITTKNRPVFLERALKSVVNQTYKKIEILICNDGSDDCYDKDYNAVINKYTTLFQNINIEYRKNIESLGACESRNLLIENARGVFITGLDDDDYFFPDRIKLFVENYDDKYAFLCANGSLNNDCLNKKTIDGGKVITFEEMKNYNLIGNQIFIRRERLIDIGGFDKNMPAWQDYDTWFRLLKKYYCCYKLNARTMYIDTDLSRHRISTTSKAYLGYQAFIRKHSSDLNAYNLLSLKYNDLINRKEKFPILKFELLRKPFLFIRLAKERSVYYYPHIYIIYRKIFK</sequence>
<dbReference type="InterPro" id="IPR001173">
    <property type="entry name" value="Glyco_trans_2-like"/>
</dbReference>
<protein>
    <submittedName>
        <fullName evidence="3">WejW</fullName>
    </submittedName>
</protein>
<dbReference type="CAZy" id="GT2">
    <property type="family name" value="Glycosyltransferase Family 2"/>
</dbReference>
<evidence type="ECO:0000313" key="3">
    <source>
        <dbReference type="EMBL" id="ADI43273.1"/>
    </source>
</evidence>
<accession>D7P6D7</accession>
<dbReference type="InterPro" id="IPR029044">
    <property type="entry name" value="Nucleotide-diphossugar_trans"/>
</dbReference>